<dbReference type="GO" id="GO:0003677">
    <property type="term" value="F:DNA binding"/>
    <property type="evidence" value="ECO:0007669"/>
    <property type="project" value="TreeGrafter"/>
</dbReference>
<sequence>MTSNSNTHNATPGQQNTSNTNGIGLGGDHGHSHPQQQVHHQNHHHDPHGPAGVPIMHVDELLSAEFPLNMGNGGHHTSGPLNSGAQANIMEGLDDLFGDDFSTTTTTTAATVATTTVTATNNVGLPQVHLPQPSQQQHTSVSHPQSLPPNMHFPTTSGPAHSPQPRVLHQQTSPAALDSPSAIPSPLTPGHLTPGARIAPQIPQSAPTAHVSHAPQITPGMHTMQQNRPQAIATPGLPQQYQHQLALQQQQVALQQQQQLQQAQQQAHLAQHSLQPTVAPRPVFSSPQHHQATLSQASALLPRPAQPNVVQMPPTVSTPVVPNGHTPIPSMASPAIVTPAAVPTPAPSPAAPVVLAGSPLHHILGTTSPETGQQLRNLFTLLQTNVVTPNEFLARAEQLLEPAQFKILDVIRRRHVPQPQPQQSNPASVSSTPAANSPITTANASATSSPMHQPQPATSGSVRPTGVHHISTPVVPTPVQPATPQPTLVAPATTASQSAPVRKRTIDTTSVATPPNESKTKRPKMEPQQIVPGAGAVNGAAAGPLTPALPTASGPTTPGGVASPGAFKGVSLPGQQRAVTATPSTAAAGAAAGAGAATGATTAATGTTARSGGGGGGGAASTEKVNYDNITDVMGYVGGVDLREETDNIMRDSDGYSKSGGGDGQDRTRIQNFVDIGLLKTTIERIAASQKLQTIEPDVLAYLAMATQERLRGLAEQMVHASKHRGRSLATANPPMYDEEHAMYRVGVSQDVKKQLLAVERVEREEETKRKEHIAERERRLAAGEDLDENGDPRGGPGGAGAKKNKKQKEGGPGVSARNMTEEARKKVANQTAMGFAGGSGRTYSWMMGGGGAGGGGGLGGAASPSPLAGPPIVASTGTGSTAGSPSASGTAATGAAGPVKPTLARGSTMPTSTAQSGAPTPGSGGGEGMGGTAGSGAVGSPSLVRGAGAGGSMILPPSTLGRPTNLRDSSRKVNVRDALFCLERDRGGGGGEGSGQRVLVKSYVKWLK</sequence>
<feature type="region of interest" description="Disordered" evidence="9">
    <location>
        <begin position="763"/>
        <end position="828"/>
    </location>
</feature>
<comment type="subcellular location">
    <subcellularLocation>
        <location evidence="1">Nucleus</location>
    </subcellularLocation>
</comment>
<keyword evidence="4" id="KW-0805">Transcription regulation</keyword>
<evidence type="ECO:0000256" key="7">
    <source>
        <dbReference type="ARBA" id="ARBA00025346"/>
    </source>
</evidence>
<evidence type="ECO:0000256" key="3">
    <source>
        <dbReference type="ARBA" id="ARBA00017306"/>
    </source>
</evidence>
<dbReference type="PANTHER" id="PTHR15138:SF14">
    <property type="entry name" value="TRANSCRIPTION INITIATION FACTOR TFIID SUBUNIT 4"/>
    <property type="match status" value="1"/>
</dbReference>
<dbReference type="PANTHER" id="PTHR15138">
    <property type="entry name" value="TRANSCRIPTION INITIATION FACTOR TFIID SUBUNIT 4"/>
    <property type="match status" value="1"/>
</dbReference>
<feature type="compositionally biased region" description="Polar residues" evidence="9">
    <location>
        <begin position="432"/>
        <end position="462"/>
    </location>
</feature>
<feature type="compositionally biased region" description="Polar residues" evidence="9">
    <location>
        <begin position="507"/>
        <end position="517"/>
    </location>
</feature>
<evidence type="ECO:0000256" key="1">
    <source>
        <dbReference type="ARBA" id="ARBA00004123"/>
    </source>
</evidence>
<dbReference type="Pfam" id="PF05236">
    <property type="entry name" value="TAF4"/>
    <property type="match status" value="1"/>
</dbReference>
<name>A0A9P6UP63_9FUNG</name>
<dbReference type="GO" id="GO:0016251">
    <property type="term" value="F:RNA polymerase II general transcription initiation factor activity"/>
    <property type="evidence" value="ECO:0007669"/>
    <property type="project" value="TreeGrafter"/>
</dbReference>
<evidence type="ECO:0000313" key="11">
    <source>
        <dbReference type="EMBL" id="KAG0313695.1"/>
    </source>
</evidence>
<feature type="compositionally biased region" description="Polar residues" evidence="9">
    <location>
        <begin position="1"/>
        <end position="22"/>
    </location>
</feature>
<comment type="function">
    <text evidence="7">Functions as a component of the DNA-binding general transcription factor complex TFIID. Binding of TFIID to a promoter (with or without TATA element) is the initial step in pre-initiation complex (PIC) formation. TFIID plays a key role in the regulation of gene expression by RNA polymerase II through different activities such as transcription activator interaction, core promoter recognition and selectivity, TFIIA and TFIIB interaction, chromatin modification (histone acetylation by TAF1), facilitation of DNA opening and initiation of transcription.</text>
</comment>
<proteinExistence type="inferred from homology"/>
<reference evidence="11" key="1">
    <citation type="journal article" date="2020" name="Fungal Divers.">
        <title>Resolving the Mortierellaceae phylogeny through synthesis of multi-gene phylogenetics and phylogenomics.</title>
        <authorList>
            <person name="Vandepol N."/>
            <person name="Liber J."/>
            <person name="Desiro A."/>
            <person name="Na H."/>
            <person name="Kennedy M."/>
            <person name="Barry K."/>
            <person name="Grigoriev I.V."/>
            <person name="Miller A.N."/>
            <person name="O'Donnell K."/>
            <person name="Stajich J.E."/>
            <person name="Bonito G."/>
        </authorList>
    </citation>
    <scope>NUCLEOTIDE SEQUENCE</scope>
    <source>
        <strain evidence="11">NVP60</strain>
    </source>
</reference>
<dbReference type="EMBL" id="JAAAIN010000498">
    <property type="protein sequence ID" value="KAG0313695.1"/>
    <property type="molecule type" value="Genomic_DNA"/>
</dbReference>
<feature type="region of interest" description="Disordered" evidence="9">
    <location>
        <begin position="862"/>
        <end position="972"/>
    </location>
</feature>
<evidence type="ECO:0000256" key="4">
    <source>
        <dbReference type="ARBA" id="ARBA00023015"/>
    </source>
</evidence>
<dbReference type="Gene3D" id="1.10.20.10">
    <property type="entry name" value="Histone, subunit A"/>
    <property type="match status" value="1"/>
</dbReference>
<evidence type="ECO:0000256" key="5">
    <source>
        <dbReference type="ARBA" id="ARBA00023163"/>
    </source>
</evidence>
<feature type="compositionally biased region" description="Gly residues" evidence="9">
    <location>
        <begin position="923"/>
        <end position="938"/>
    </location>
</feature>
<evidence type="ECO:0000256" key="6">
    <source>
        <dbReference type="ARBA" id="ARBA00023242"/>
    </source>
</evidence>
<dbReference type="InterPro" id="IPR009072">
    <property type="entry name" value="Histone-fold"/>
</dbReference>
<feature type="region of interest" description="Disordered" evidence="9">
    <location>
        <begin position="648"/>
        <end position="667"/>
    </location>
</feature>
<dbReference type="Proteomes" id="UP000823405">
    <property type="component" value="Unassembled WGS sequence"/>
</dbReference>
<dbReference type="CDD" id="cd08045">
    <property type="entry name" value="HFD_TAF4"/>
    <property type="match status" value="1"/>
</dbReference>
<gene>
    <name evidence="11" type="ORF">BGZ97_009982</name>
</gene>
<feature type="region of interest" description="Disordered" evidence="9">
    <location>
        <begin position="128"/>
        <end position="222"/>
    </location>
</feature>
<dbReference type="GO" id="GO:0006367">
    <property type="term" value="P:transcription initiation at RNA polymerase II promoter"/>
    <property type="evidence" value="ECO:0007669"/>
    <property type="project" value="TreeGrafter"/>
</dbReference>
<dbReference type="GO" id="GO:0046982">
    <property type="term" value="F:protein heterodimerization activity"/>
    <property type="evidence" value="ECO:0007669"/>
    <property type="project" value="InterPro"/>
</dbReference>
<organism evidence="11 12">
    <name type="scientific">Linnemannia gamsii</name>
    <dbReference type="NCBI Taxonomy" id="64522"/>
    <lineage>
        <taxon>Eukaryota</taxon>
        <taxon>Fungi</taxon>
        <taxon>Fungi incertae sedis</taxon>
        <taxon>Mucoromycota</taxon>
        <taxon>Mortierellomycotina</taxon>
        <taxon>Mortierellomycetes</taxon>
        <taxon>Mortierellales</taxon>
        <taxon>Mortierellaceae</taxon>
        <taxon>Linnemannia</taxon>
    </lineage>
</organism>
<keyword evidence="12" id="KW-1185">Reference proteome</keyword>
<dbReference type="InterPro" id="IPR007900">
    <property type="entry name" value="TAF4_C"/>
</dbReference>
<feature type="compositionally biased region" description="Basic and acidic residues" evidence="9">
    <location>
        <begin position="763"/>
        <end position="783"/>
    </location>
</feature>
<dbReference type="GO" id="GO:0005669">
    <property type="term" value="C:transcription factor TFIID complex"/>
    <property type="evidence" value="ECO:0007669"/>
    <property type="project" value="InterPro"/>
</dbReference>
<comment type="similarity">
    <text evidence="2">Belongs to the TAF4 family.</text>
</comment>
<evidence type="ECO:0000256" key="8">
    <source>
        <dbReference type="ARBA" id="ARBA00031747"/>
    </source>
</evidence>
<evidence type="ECO:0000256" key="9">
    <source>
        <dbReference type="SAM" id="MobiDB-lite"/>
    </source>
</evidence>
<accession>A0A9P6UP63</accession>
<evidence type="ECO:0000256" key="2">
    <source>
        <dbReference type="ARBA" id="ARBA00006178"/>
    </source>
</evidence>
<feature type="compositionally biased region" description="Low complexity" evidence="9">
    <location>
        <begin position="862"/>
        <end position="899"/>
    </location>
</feature>
<protein>
    <recommendedName>
        <fullName evidence="3">Transcription initiation factor TFIID subunit 4</fullName>
    </recommendedName>
    <alternativeName>
        <fullName evidence="8">TBP-associated factor 4</fullName>
    </alternativeName>
</protein>
<dbReference type="OrthoDB" id="21060at2759"/>
<keyword evidence="5" id="KW-0804">Transcription</keyword>
<feature type="region of interest" description="Disordered" evidence="9">
    <location>
        <begin position="417"/>
        <end position="569"/>
    </location>
</feature>
<feature type="region of interest" description="Disordered" evidence="9">
    <location>
        <begin position="603"/>
        <end position="622"/>
    </location>
</feature>
<feature type="region of interest" description="Disordered" evidence="9">
    <location>
        <begin position="1"/>
        <end position="54"/>
    </location>
</feature>
<dbReference type="InterPro" id="IPR045144">
    <property type="entry name" value="TAF4"/>
</dbReference>
<evidence type="ECO:0000313" key="12">
    <source>
        <dbReference type="Proteomes" id="UP000823405"/>
    </source>
</evidence>
<feature type="compositionally biased region" description="Low complexity" evidence="9">
    <location>
        <begin position="533"/>
        <end position="552"/>
    </location>
</feature>
<feature type="compositionally biased region" description="Pro residues" evidence="9">
    <location>
        <begin position="475"/>
        <end position="484"/>
    </location>
</feature>
<feature type="compositionally biased region" description="Low complexity" evidence="9">
    <location>
        <begin position="421"/>
        <end position="431"/>
    </location>
</feature>
<keyword evidence="6" id="KW-0539">Nucleus</keyword>
<evidence type="ECO:0000259" key="10">
    <source>
        <dbReference type="Pfam" id="PF05236"/>
    </source>
</evidence>
<comment type="caution">
    <text evidence="11">The sequence shown here is derived from an EMBL/GenBank/DDBJ whole genome shotgun (WGS) entry which is preliminary data.</text>
</comment>
<dbReference type="AlphaFoldDB" id="A0A9P6UP63"/>
<feature type="compositionally biased region" description="Polar residues" evidence="9">
    <location>
        <begin position="132"/>
        <end position="145"/>
    </location>
</feature>
<feature type="domain" description="Transcription initiation factor TFIID component TAF4 C-terminal" evidence="10">
    <location>
        <begin position="636"/>
        <end position="989"/>
    </location>
</feature>